<dbReference type="RefSeq" id="WP_345428365.1">
    <property type="nucleotide sequence ID" value="NZ_AP031496.1"/>
</dbReference>
<feature type="chain" id="PRO_5043943506" evidence="1">
    <location>
        <begin position="32"/>
        <end position="396"/>
    </location>
</feature>
<evidence type="ECO:0000313" key="2">
    <source>
        <dbReference type="EMBL" id="GAA4962184.1"/>
    </source>
</evidence>
<gene>
    <name evidence="2" type="ORF">GCM10025791_49840</name>
</gene>
<reference evidence="3" key="1">
    <citation type="journal article" date="2019" name="Int. J. Syst. Evol. Microbiol.">
        <title>The Global Catalogue of Microorganisms (GCM) 10K type strain sequencing project: providing services to taxonomists for standard genome sequencing and annotation.</title>
        <authorList>
            <consortium name="The Broad Institute Genomics Platform"/>
            <consortium name="The Broad Institute Genome Sequencing Center for Infectious Disease"/>
            <person name="Wu L."/>
            <person name="Ma J."/>
        </authorList>
    </citation>
    <scope>NUCLEOTIDE SEQUENCE [LARGE SCALE GENOMIC DNA]</scope>
    <source>
        <strain evidence="3">JCM 19134</strain>
    </source>
</reference>
<dbReference type="EMBL" id="BAABLX010000080">
    <property type="protein sequence ID" value="GAA4962184.1"/>
    <property type="molecule type" value="Genomic_DNA"/>
</dbReference>
<protein>
    <submittedName>
        <fullName evidence="2">Uncharacterized protein</fullName>
    </submittedName>
</protein>
<feature type="signal peptide" evidence="1">
    <location>
        <begin position="1"/>
        <end position="31"/>
    </location>
</feature>
<dbReference type="Proteomes" id="UP001409585">
    <property type="component" value="Unassembled WGS sequence"/>
</dbReference>
<evidence type="ECO:0000256" key="1">
    <source>
        <dbReference type="SAM" id="SignalP"/>
    </source>
</evidence>
<proteinExistence type="predicted"/>
<comment type="caution">
    <text evidence="2">The sequence shown here is derived from an EMBL/GenBank/DDBJ whole genome shotgun (WGS) entry which is preliminary data.</text>
</comment>
<evidence type="ECO:0000313" key="3">
    <source>
        <dbReference type="Proteomes" id="UP001409585"/>
    </source>
</evidence>
<sequence>MNLSMSTKNQPLLLLAITNVLAVAMPHALNAAEPTSLAGKASAGFVVSDFKYALSENFDEMLSCPQGVSKNEFEIYAMTPEGARKPTESEDDFEKRAMQAAYAKMANGGRNLCLHPELGEKDPYFRVLDNTRELTQGINLDGRASADDFSTPDGEQGIDNQFLRLVGCSQSFQPSGTSNGFAIEMLAGSWGILLSLSGVDDWQNDDLVEVSIFANADPIQLSPARKPLHYASYNYDSDSRFQTVTKGKIKDGVLTTEPADMRFHHVTNALMLERIFVDAQIKASISDDGALSGYLAGYMPIEALYDYQFGYRHATLADGSLAPEARRVQTSNGASFVLGYTCQGVYQAMHHLADGHYDPIEKQFTSISTQMKFEAVPAFVIETDSRNTDITSTGAQ</sequence>
<dbReference type="AlphaFoldDB" id="A0AAV3UAF2"/>
<accession>A0AAV3UAF2</accession>
<keyword evidence="1" id="KW-0732">Signal</keyword>
<name>A0AAV3UAF2_9ALTE</name>
<organism evidence="2 3">
    <name type="scientific">Halioxenophilus aromaticivorans</name>
    <dbReference type="NCBI Taxonomy" id="1306992"/>
    <lineage>
        <taxon>Bacteria</taxon>
        <taxon>Pseudomonadati</taxon>
        <taxon>Pseudomonadota</taxon>
        <taxon>Gammaproteobacteria</taxon>
        <taxon>Alteromonadales</taxon>
        <taxon>Alteromonadaceae</taxon>
        <taxon>Halioxenophilus</taxon>
    </lineage>
</organism>
<keyword evidence="3" id="KW-1185">Reference proteome</keyword>